<evidence type="ECO:0000313" key="3">
    <source>
        <dbReference type="Proteomes" id="UP001589670"/>
    </source>
</evidence>
<reference evidence="2 3" key="1">
    <citation type="submission" date="2024-09" db="EMBL/GenBank/DDBJ databases">
        <authorList>
            <person name="Sun Q."/>
            <person name="Mori K."/>
        </authorList>
    </citation>
    <scope>NUCLEOTIDE SEQUENCE [LARGE SCALE GENOMIC DNA]</scope>
    <source>
        <strain evidence="2 3">CECT 9424</strain>
    </source>
</reference>
<feature type="transmembrane region" description="Helical" evidence="1">
    <location>
        <begin position="36"/>
        <end position="53"/>
    </location>
</feature>
<keyword evidence="3" id="KW-1185">Reference proteome</keyword>
<protein>
    <submittedName>
        <fullName evidence="2">Uncharacterized protein</fullName>
    </submittedName>
</protein>
<organism evidence="2 3">
    <name type="scientific">Roseovarius ramblicola</name>
    <dbReference type="NCBI Taxonomy" id="2022336"/>
    <lineage>
        <taxon>Bacteria</taxon>
        <taxon>Pseudomonadati</taxon>
        <taxon>Pseudomonadota</taxon>
        <taxon>Alphaproteobacteria</taxon>
        <taxon>Rhodobacterales</taxon>
        <taxon>Roseobacteraceae</taxon>
        <taxon>Roseovarius</taxon>
    </lineage>
</organism>
<accession>A0ABV5I0E6</accession>
<sequence>MSLDGFLTFVGLMIATYAILTPVSRLRLRLNLFRQLVLATASISLIGFFEFYFELKSVAPPQLDWLFDFVPLESQTSGLTHQEAAFLVIVTWILLAWVLYISARPQAISLKTLKNLVETLHDEDRFLETAELVEPYFPIIKKAVKKQLLGQGLHNWIIEVHRSATSPFPMPQDYSRQLIPNSIARRILPVASIIPSRKGAYQNASDIVQMLQKSDGMQNLLLRLRPGFAIKLMGDFGWEDRDFRTKYFRGLINDKFSHFYKEIRHNQTCDNRFGYYIDPKNIILSGLFSDTTVASKYGIYKPIGDEIISLIQTNTSYRKTLNSACPNEEDDLWLDPTYCAIRFFDIMVTSAAKQETEDHMWLMYMSVFVRELSKSYDPVDDRTDIAAEFPTLGTRLIYEAIYCLRQWTVMAIELPDCNPHASEAALEGGNGISIPYWAAMDASRAMRYVADIQKLPARFKSDMLEGIVRDLVRLPREGYRSCLRRQLILELVRGGSTYPADDRRTEIRRLLSGIDQVLTFDAEDLMAALNAPD</sequence>
<gene>
    <name evidence="2" type="ORF">ACFFU4_10445</name>
</gene>
<evidence type="ECO:0000313" key="2">
    <source>
        <dbReference type="EMBL" id="MFB9150167.1"/>
    </source>
</evidence>
<dbReference type="EMBL" id="JBHMEC010000015">
    <property type="protein sequence ID" value="MFB9150167.1"/>
    <property type="molecule type" value="Genomic_DNA"/>
</dbReference>
<keyword evidence="1" id="KW-1133">Transmembrane helix</keyword>
<feature type="transmembrane region" description="Helical" evidence="1">
    <location>
        <begin position="84"/>
        <end position="103"/>
    </location>
</feature>
<feature type="transmembrane region" description="Helical" evidence="1">
    <location>
        <begin position="6"/>
        <end position="24"/>
    </location>
</feature>
<keyword evidence="1" id="KW-0812">Transmembrane</keyword>
<comment type="caution">
    <text evidence="2">The sequence shown here is derived from an EMBL/GenBank/DDBJ whole genome shotgun (WGS) entry which is preliminary data.</text>
</comment>
<dbReference type="RefSeq" id="WP_377069709.1">
    <property type="nucleotide sequence ID" value="NZ_JBHMEC010000015.1"/>
</dbReference>
<name>A0ABV5I0E6_9RHOB</name>
<evidence type="ECO:0000256" key="1">
    <source>
        <dbReference type="SAM" id="Phobius"/>
    </source>
</evidence>
<keyword evidence="1" id="KW-0472">Membrane</keyword>
<proteinExistence type="predicted"/>
<dbReference type="Proteomes" id="UP001589670">
    <property type="component" value="Unassembled WGS sequence"/>
</dbReference>